<proteinExistence type="predicted"/>
<dbReference type="InterPro" id="IPR020449">
    <property type="entry name" value="Tscrpt_reg_AraC-type_HTH"/>
</dbReference>
<evidence type="ECO:0000313" key="7">
    <source>
        <dbReference type="Proteomes" id="UP001262410"/>
    </source>
</evidence>
<dbReference type="InterPro" id="IPR009057">
    <property type="entry name" value="Homeodomain-like_sf"/>
</dbReference>
<dbReference type="PANTHER" id="PTHR11019">
    <property type="entry name" value="HTH-TYPE TRANSCRIPTIONAL REGULATOR NIMR"/>
    <property type="match status" value="1"/>
</dbReference>
<dbReference type="Proteomes" id="UP001262410">
    <property type="component" value="Unassembled WGS sequence"/>
</dbReference>
<evidence type="ECO:0000256" key="2">
    <source>
        <dbReference type="ARBA" id="ARBA00023125"/>
    </source>
</evidence>
<evidence type="ECO:0000256" key="4">
    <source>
        <dbReference type="ARBA" id="ARBA00023163"/>
    </source>
</evidence>
<evidence type="ECO:0000259" key="5">
    <source>
        <dbReference type="PROSITE" id="PS01124"/>
    </source>
</evidence>
<reference evidence="6 7" key="1">
    <citation type="submission" date="2023-07" db="EMBL/GenBank/DDBJ databases">
        <title>Sorghum-associated microbial communities from plants grown in Nebraska, USA.</title>
        <authorList>
            <person name="Schachtman D."/>
        </authorList>
    </citation>
    <scope>NUCLEOTIDE SEQUENCE [LARGE SCALE GENOMIC DNA]</scope>
    <source>
        <strain evidence="6 7">584</strain>
    </source>
</reference>
<dbReference type="CDD" id="cd06124">
    <property type="entry name" value="cupin_NimR-like_N"/>
    <property type="match status" value="1"/>
</dbReference>
<name>A0ABU1JYK3_9PROT</name>
<evidence type="ECO:0000313" key="6">
    <source>
        <dbReference type="EMBL" id="MDR6293084.1"/>
    </source>
</evidence>
<evidence type="ECO:0000256" key="3">
    <source>
        <dbReference type="ARBA" id="ARBA00023159"/>
    </source>
</evidence>
<keyword evidence="1" id="KW-0805">Transcription regulation</keyword>
<keyword evidence="2" id="KW-0238">DNA-binding</keyword>
<dbReference type="SUPFAM" id="SSF51182">
    <property type="entry name" value="RmlC-like cupins"/>
    <property type="match status" value="1"/>
</dbReference>
<dbReference type="Gene3D" id="1.10.10.60">
    <property type="entry name" value="Homeodomain-like"/>
    <property type="match status" value="2"/>
</dbReference>
<dbReference type="Pfam" id="PF12833">
    <property type="entry name" value="HTH_18"/>
    <property type="match status" value="1"/>
</dbReference>
<organism evidence="6 7">
    <name type="scientific">Inquilinus ginsengisoli</name>
    <dbReference type="NCBI Taxonomy" id="363840"/>
    <lineage>
        <taxon>Bacteria</taxon>
        <taxon>Pseudomonadati</taxon>
        <taxon>Pseudomonadota</taxon>
        <taxon>Alphaproteobacteria</taxon>
        <taxon>Rhodospirillales</taxon>
        <taxon>Rhodospirillaceae</taxon>
        <taxon>Inquilinus</taxon>
    </lineage>
</organism>
<dbReference type="Pfam" id="PF02311">
    <property type="entry name" value="AraC_binding"/>
    <property type="match status" value="1"/>
</dbReference>
<sequence length="267" mass="29108">MVRNAAIFDYEDTPRPIVALGNDYPVNFTILPHRHRRSQLLYGSDGVLLVRTEQGRWVVPPERGVWLPGGITHEVQSIGAVKVRSVYVEPDAVPGLPAECQVVGVSALMRSLLIEAVDLPLEYDRDSRAGLIMALILEEIGRMPVLPLNLPLPGHAALAARCRHFLDGPTPHDTIDDWCDALAMSRRAFTRLFRQETGLSLSAWRQQACLFHALPRLAAGEPVTVVALDLGYDSAAAFTTMFKRLLGVPPSRYFGAASGGGAPGSRP</sequence>
<feature type="domain" description="HTH araC/xylS-type" evidence="5">
    <location>
        <begin position="174"/>
        <end position="256"/>
    </location>
</feature>
<keyword evidence="7" id="KW-1185">Reference proteome</keyword>
<dbReference type="InterPro" id="IPR011051">
    <property type="entry name" value="RmlC_Cupin_sf"/>
</dbReference>
<protein>
    <submittedName>
        <fullName evidence="6">AraC-like DNA-binding protein</fullName>
    </submittedName>
</protein>
<accession>A0ABU1JYK3</accession>
<keyword evidence="4" id="KW-0804">Transcription</keyword>
<dbReference type="InterPro" id="IPR003313">
    <property type="entry name" value="AraC-bd"/>
</dbReference>
<comment type="caution">
    <text evidence="6">The sequence shown here is derived from an EMBL/GenBank/DDBJ whole genome shotgun (WGS) entry which is preliminary data.</text>
</comment>
<dbReference type="RefSeq" id="WP_309799734.1">
    <property type="nucleotide sequence ID" value="NZ_JAVDPW010000010.1"/>
</dbReference>
<dbReference type="PRINTS" id="PR00032">
    <property type="entry name" value="HTHARAC"/>
</dbReference>
<dbReference type="SMART" id="SM00342">
    <property type="entry name" value="HTH_ARAC"/>
    <property type="match status" value="1"/>
</dbReference>
<gene>
    <name evidence="6" type="ORF">E9232_005629</name>
</gene>
<dbReference type="SUPFAM" id="SSF46689">
    <property type="entry name" value="Homeodomain-like"/>
    <property type="match status" value="1"/>
</dbReference>
<dbReference type="PROSITE" id="PS01124">
    <property type="entry name" value="HTH_ARAC_FAMILY_2"/>
    <property type="match status" value="1"/>
</dbReference>
<dbReference type="EMBL" id="JAVDPW010000010">
    <property type="protein sequence ID" value="MDR6293084.1"/>
    <property type="molecule type" value="Genomic_DNA"/>
</dbReference>
<dbReference type="PANTHER" id="PTHR11019:SF159">
    <property type="entry name" value="TRANSCRIPTIONAL REGULATOR-RELATED"/>
    <property type="match status" value="1"/>
</dbReference>
<keyword evidence="3" id="KW-0010">Activator</keyword>
<dbReference type="InterPro" id="IPR018060">
    <property type="entry name" value="HTH_AraC"/>
</dbReference>
<evidence type="ECO:0000256" key="1">
    <source>
        <dbReference type="ARBA" id="ARBA00023015"/>
    </source>
</evidence>